<evidence type="ECO:0000256" key="5">
    <source>
        <dbReference type="ARBA" id="ARBA00022801"/>
    </source>
</evidence>
<evidence type="ECO:0000256" key="4">
    <source>
        <dbReference type="ARBA" id="ARBA00022759"/>
    </source>
</evidence>
<comment type="catalytic activity">
    <reaction evidence="8">
        <text>[RNA] containing guanosine + H2O = an [RNA fragment]-3'-guanosine-3'-phosphate + a 5'-hydroxy-ribonucleotide-3'-[RNA fragment].</text>
        <dbReference type="EC" id="4.6.1.24"/>
    </reaction>
</comment>
<protein>
    <recommendedName>
        <fullName evidence="2">ribonuclease T1</fullName>
        <ecNumber evidence="2">4.6.1.24</ecNumber>
    </recommendedName>
</protein>
<dbReference type="EC" id="4.6.1.24" evidence="2"/>
<dbReference type="AlphaFoldDB" id="A0A6A6IQK5"/>
<reference evidence="10" key="1">
    <citation type="journal article" date="2020" name="Stud. Mycol.">
        <title>101 Dothideomycetes genomes: a test case for predicting lifestyles and emergence of pathogens.</title>
        <authorList>
            <person name="Haridas S."/>
            <person name="Albert R."/>
            <person name="Binder M."/>
            <person name="Bloem J."/>
            <person name="Labutti K."/>
            <person name="Salamov A."/>
            <person name="Andreopoulos B."/>
            <person name="Baker S."/>
            <person name="Barry K."/>
            <person name="Bills G."/>
            <person name="Bluhm B."/>
            <person name="Cannon C."/>
            <person name="Castanera R."/>
            <person name="Culley D."/>
            <person name="Daum C."/>
            <person name="Ezra D."/>
            <person name="Gonzalez J."/>
            <person name="Henrissat B."/>
            <person name="Kuo A."/>
            <person name="Liang C."/>
            <person name="Lipzen A."/>
            <person name="Lutzoni F."/>
            <person name="Magnuson J."/>
            <person name="Mondo S."/>
            <person name="Nolan M."/>
            <person name="Ohm R."/>
            <person name="Pangilinan J."/>
            <person name="Park H.-J."/>
            <person name="Ramirez L."/>
            <person name="Alfaro M."/>
            <person name="Sun H."/>
            <person name="Tritt A."/>
            <person name="Yoshinaga Y."/>
            <person name="Zwiers L.-H."/>
            <person name="Turgeon B."/>
            <person name="Goodwin S."/>
            <person name="Spatafora J."/>
            <person name="Crous P."/>
            <person name="Grigoriev I."/>
        </authorList>
    </citation>
    <scope>NUCLEOTIDE SEQUENCE</scope>
    <source>
        <strain evidence="10">CBS 122368</strain>
    </source>
</reference>
<dbReference type="OrthoDB" id="5425539at2759"/>
<evidence type="ECO:0000256" key="8">
    <source>
        <dbReference type="ARBA" id="ARBA00034015"/>
    </source>
</evidence>
<keyword evidence="11" id="KW-1185">Reference proteome</keyword>
<dbReference type="SUPFAM" id="SSF53933">
    <property type="entry name" value="Microbial ribonucleases"/>
    <property type="match status" value="1"/>
</dbReference>
<keyword evidence="5" id="KW-0378">Hydrolase</keyword>
<sequence>MKLLSTLLLFIAPITLALPTENIGAPVERDEVSERACYVTCGSNCYSSSQVTAARNSGYNYVKQGGTAGGSSYPHVYNNYEGFDFLVGGTYYEFPLMTSGSYTGGSPGADRVIFNQNGQRAGEITHTGASGSSFVACSGW</sequence>
<dbReference type="EMBL" id="ML987192">
    <property type="protein sequence ID" value="KAF2251793.1"/>
    <property type="molecule type" value="Genomic_DNA"/>
</dbReference>
<evidence type="ECO:0000256" key="2">
    <source>
        <dbReference type="ARBA" id="ARBA00012549"/>
    </source>
</evidence>
<keyword evidence="9" id="KW-0732">Signal</keyword>
<evidence type="ECO:0000313" key="10">
    <source>
        <dbReference type="EMBL" id="KAF2251793.1"/>
    </source>
</evidence>
<dbReference type="GO" id="GO:0016787">
    <property type="term" value="F:hydrolase activity"/>
    <property type="evidence" value="ECO:0007669"/>
    <property type="project" value="UniProtKB-KW"/>
</dbReference>
<dbReference type="GO" id="GO:0046589">
    <property type="term" value="F:ribonuclease T1 activity"/>
    <property type="evidence" value="ECO:0007669"/>
    <property type="project" value="UniProtKB-EC"/>
</dbReference>
<dbReference type="RefSeq" id="XP_033686797.1">
    <property type="nucleotide sequence ID" value="XM_033828354.1"/>
</dbReference>
<evidence type="ECO:0000256" key="6">
    <source>
        <dbReference type="ARBA" id="ARBA00023157"/>
    </source>
</evidence>
<dbReference type="Proteomes" id="UP000800094">
    <property type="component" value="Unassembled WGS sequence"/>
</dbReference>
<dbReference type="InterPro" id="IPR000026">
    <property type="entry name" value="N1-like"/>
</dbReference>
<accession>A0A6A6IQK5</accession>
<organism evidence="10 11">
    <name type="scientific">Trematosphaeria pertusa</name>
    <dbReference type="NCBI Taxonomy" id="390896"/>
    <lineage>
        <taxon>Eukaryota</taxon>
        <taxon>Fungi</taxon>
        <taxon>Dikarya</taxon>
        <taxon>Ascomycota</taxon>
        <taxon>Pezizomycotina</taxon>
        <taxon>Dothideomycetes</taxon>
        <taxon>Pleosporomycetidae</taxon>
        <taxon>Pleosporales</taxon>
        <taxon>Massarineae</taxon>
        <taxon>Trematosphaeriaceae</taxon>
        <taxon>Trematosphaeria</taxon>
    </lineage>
</organism>
<proteinExistence type="inferred from homology"/>
<dbReference type="Pfam" id="PF00545">
    <property type="entry name" value="Ribonuclease"/>
    <property type="match status" value="1"/>
</dbReference>
<dbReference type="Gene3D" id="3.10.450.30">
    <property type="entry name" value="Microbial ribonucleases"/>
    <property type="match status" value="1"/>
</dbReference>
<keyword evidence="7" id="KW-0456">Lyase</keyword>
<dbReference type="GeneID" id="54581684"/>
<gene>
    <name evidence="10" type="ORF">BU26DRAFT_516549</name>
</gene>
<evidence type="ECO:0000256" key="3">
    <source>
        <dbReference type="ARBA" id="ARBA00022722"/>
    </source>
</evidence>
<evidence type="ECO:0000256" key="7">
    <source>
        <dbReference type="ARBA" id="ARBA00023239"/>
    </source>
</evidence>
<feature type="signal peptide" evidence="9">
    <location>
        <begin position="1"/>
        <end position="17"/>
    </location>
</feature>
<dbReference type="PANTHER" id="PTHR42104:SF1">
    <property type="entry name" value="EXTRACELLULAR GUANYL-SPECIFIC RIBONUCLEASE RNTA (AFU_ORTHOLOGUE AFUA_4G03230)"/>
    <property type="match status" value="1"/>
</dbReference>
<evidence type="ECO:0000313" key="11">
    <source>
        <dbReference type="Proteomes" id="UP000800094"/>
    </source>
</evidence>
<evidence type="ECO:0000256" key="1">
    <source>
        <dbReference type="ARBA" id="ARBA00009006"/>
    </source>
</evidence>
<name>A0A6A6IQK5_9PLEO</name>
<dbReference type="PANTHER" id="PTHR42104">
    <property type="entry name" value="EXTRACELLULAR GUANYL-SPECIFIC RIBONUCLEASE RNTA (AFU_ORTHOLOGUE AFUA_4G03230)"/>
    <property type="match status" value="1"/>
</dbReference>
<dbReference type="CDD" id="cd00606">
    <property type="entry name" value="fungal_RNase"/>
    <property type="match status" value="1"/>
</dbReference>
<comment type="similarity">
    <text evidence="1">Belongs to the ribonuclease N1/T1 family.</text>
</comment>
<dbReference type="InterPro" id="IPR016191">
    <property type="entry name" value="Ribonuclease/ribotoxin"/>
</dbReference>
<feature type="chain" id="PRO_5025421557" description="ribonuclease T1" evidence="9">
    <location>
        <begin position="18"/>
        <end position="140"/>
    </location>
</feature>
<dbReference type="GO" id="GO:0003723">
    <property type="term" value="F:RNA binding"/>
    <property type="evidence" value="ECO:0007669"/>
    <property type="project" value="InterPro"/>
</dbReference>
<keyword evidence="3" id="KW-0540">Nuclease</keyword>
<evidence type="ECO:0000256" key="9">
    <source>
        <dbReference type="SAM" id="SignalP"/>
    </source>
</evidence>
<keyword evidence="4" id="KW-0255">Endonuclease</keyword>
<keyword evidence="6" id="KW-1015">Disulfide bond</keyword>